<dbReference type="GO" id="GO:0016618">
    <property type="term" value="F:hydroxypyruvate reductase [NAD(P)H] activity"/>
    <property type="evidence" value="ECO:0007669"/>
    <property type="project" value="TreeGrafter"/>
</dbReference>
<keyword evidence="2" id="KW-0472">Membrane</keyword>
<dbReference type="InterPro" id="IPR006139">
    <property type="entry name" value="D-isomer_2_OHA_DH_cat_dom"/>
</dbReference>
<evidence type="ECO:0000313" key="5">
    <source>
        <dbReference type="Proteomes" id="UP001154282"/>
    </source>
</evidence>
<dbReference type="PANTHER" id="PTHR10996">
    <property type="entry name" value="2-HYDROXYACID DEHYDROGENASE-RELATED"/>
    <property type="match status" value="1"/>
</dbReference>
<evidence type="ECO:0000313" key="4">
    <source>
        <dbReference type="EMBL" id="CAI0423116.1"/>
    </source>
</evidence>
<accession>A0AAV0KQ64</accession>
<gene>
    <name evidence="4" type="ORF">LITE_LOCUS19392</name>
</gene>
<dbReference type="InterPro" id="IPR050223">
    <property type="entry name" value="D-isomer_2-hydroxyacid_DH"/>
</dbReference>
<dbReference type="SUPFAM" id="SSF52283">
    <property type="entry name" value="Formate/glycerate dehydrogenase catalytic domain-like"/>
    <property type="match status" value="1"/>
</dbReference>
<evidence type="ECO:0000256" key="1">
    <source>
        <dbReference type="ARBA" id="ARBA00023002"/>
    </source>
</evidence>
<sequence>MESIGVLLMCPMYSYLEQELQSRFNLFKLWQQPPSKIPEFLKSNQRTIKAVVSNARVGADAQLIDSLPNLEIVASFSVGFDKIDLKRCEEKGIRVTNTPDVLTDDVADLGIALILAVLRKICPCDGFVRSGKWKDGDFGLSTKVCLIFVKIWGLGVSSKLWFLIFFIALVCSSGLFLGFCIGMNGYLVLDRDRIEI</sequence>
<keyword evidence="1" id="KW-0560">Oxidoreductase</keyword>
<dbReference type="GO" id="GO:0051287">
    <property type="term" value="F:NAD binding"/>
    <property type="evidence" value="ECO:0007669"/>
    <property type="project" value="InterPro"/>
</dbReference>
<dbReference type="AlphaFoldDB" id="A0AAV0KQ64"/>
<dbReference type="GO" id="GO:0005829">
    <property type="term" value="C:cytosol"/>
    <property type="evidence" value="ECO:0007669"/>
    <property type="project" value="TreeGrafter"/>
</dbReference>
<name>A0AAV0KQ64_9ROSI</name>
<reference evidence="4" key="1">
    <citation type="submission" date="2022-08" db="EMBL/GenBank/DDBJ databases">
        <authorList>
            <person name="Gutierrez-Valencia J."/>
        </authorList>
    </citation>
    <scope>NUCLEOTIDE SEQUENCE</scope>
</reference>
<dbReference type="EMBL" id="CAMGYJ010000005">
    <property type="protein sequence ID" value="CAI0423116.1"/>
    <property type="molecule type" value="Genomic_DNA"/>
</dbReference>
<keyword evidence="5" id="KW-1185">Reference proteome</keyword>
<dbReference type="Pfam" id="PF00389">
    <property type="entry name" value="2-Hacid_dh"/>
    <property type="match status" value="1"/>
</dbReference>
<keyword evidence="2" id="KW-1133">Transmembrane helix</keyword>
<feature type="transmembrane region" description="Helical" evidence="2">
    <location>
        <begin position="161"/>
        <end position="189"/>
    </location>
</feature>
<comment type="caution">
    <text evidence="4">The sequence shown here is derived from an EMBL/GenBank/DDBJ whole genome shotgun (WGS) entry which is preliminary data.</text>
</comment>
<evidence type="ECO:0000259" key="3">
    <source>
        <dbReference type="Pfam" id="PF00389"/>
    </source>
</evidence>
<dbReference type="Proteomes" id="UP001154282">
    <property type="component" value="Unassembled WGS sequence"/>
</dbReference>
<proteinExistence type="predicted"/>
<dbReference type="PANTHER" id="PTHR10996:SF235">
    <property type="entry name" value="GLYOXYLATE_HYDROXYPYRUVATE REDUCTASE A HPR2-LIKE"/>
    <property type="match status" value="1"/>
</dbReference>
<feature type="domain" description="D-isomer specific 2-hydroxyacid dehydrogenase catalytic" evidence="3">
    <location>
        <begin position="35"/>
        <end position="110"/>
    </location>
</feature>
<organism evidence="4 5">
    <name type="scientific">Linum tenue</name>
    <dbReference type="NCBI Taxonomy" id="586396"/>
    <lineage>
        <taxon>Eukaryota</taxon>
        <taxon>Viridiplantae</taxon>
        <taxon>Streptophyta</taxon>
        <taxon>Embryophyta</taxon>
        <taxon>Tracheophyta</taxon>
        <taxon>Spermatophyta</taxon>
        <taxon>Magnoliopsida</taxon>
        <taxon>eudicotyledons</taxon>
        <taxon>Gunneridae</taxon>
        <taxon>Pentapetalae</taxon>
        <taxon>rosids</taxon>
        <taxon>fabids</taxon>
        <taxon>Malpighiales</taxon>
        <taxon>Linaceae</taxon>
        <taxon>Linum</taxon>
    </lineage>
</organism>
<dbReference type="GO" id="GO:0030267">
    <property type="term" value="F:glyoxylate reductase (NADPH) activity"/>
    <property type="evidence" value="ECO:0007669"/>
    <property type="project" value="TreeGrafter"/>
</dbReference>
<protein>
    <recommendedName>
        <fullName evidence="3">D-isomer specific 2-hydroxyacid dehydrogenase catalytic domain-containing protein</fullName>
    </recommendedName>
</protein>
<dbReference type="Gene3D" id="3.40.50.720">
    <property type="entry name" value="NAD(P)-binding Rossmann-like Domain"/>
    <property type="match status" value="2"/>
</dbReference>
<evidence type="ECO:0000256" key="2">
    <source>
        <dbReference type="SAM" id="Phobius"/>
    </source>
</evidence>
<keyword evidence="2" id="KW-0812">Transmembrane</keyword>